<keyword evidence="1" id="KW-0812">Transmembrane</keyword>
<evidence type="ECO:0000256" key="1">
    <source>
        <dbReference type="SAM" id="Phobius"/>
    </source>
</evidence>
<accession>A0A163V6X9</accession>
<name>A0A163V6X9_9MYCO</name>
<dbReference type="Proteomes" id="UP000077342">
    <property type="component" value="Unassembled WGS sequence"/>
</dbReference>
<evidence type="ECO:0008006" key="4">
    <source>
        <dbReference type="Google" id="ProtNLM"/>
    </source>
</evidence>
<dbReference type="RefSeq" id="WP_075513211.1">
    <property type="nucleotide sequence ID" value="NZ_CP089224.1"/>
</dbReference>
<feature type="transmembrane region" description="Helical" evidence="1">
    <location>
        <begin position="12"/>
        <end position="36"/>
    </location>
</feature>
<comment type="caution">
    <text evidence="2">The sequence shown here is derived from an EMBL/GenBank/DDBJ whole genome shotgun (WGS) entry which is preliminary data.</text>
</comment>
<reference evidence="3" key="1">
    <citation type="submission" date="2016-04" db="EMBL/GenBank/DDBJ databases">
        <authorList>
            <person name="Strapagiel D."/>
            <person name="Borowka P."/>
            <person name="Marciniak B."/>
            <person name="Bakula Z."/>
            <person name="Van Ingen J."/>
            <person name="Safianowska A."/>
            <person name="Dziadek J."/>
            <person name="Jagielski T."/>
        </authorList>
    </citation>
    <scope>NUCLEOTIDE SEQUENCE [LARGE SCALE GENOMIC DNA]</scope>
    <source>
        <strain evidence="3">1010001458</strain>
    </source>
</reference>
<sequence length="98" mass="10422">MNHWFNYEATAKILIVSVLLGAGLPALFALGVRMQAAGRTGTVGEAGDHAAPRRPVLVAIGWAIFGLVLSVVVIGVLYIARDFIAHHLGWHLLGAQRA</sequence>
<proteinExistence type="predicted"/>
<dbReference type="AlphaFoldDB" id="A0A163V6X9"/>
<keyword evidence="3" id="KW-1185">Reference proteome</keyword>
<organism evidence="2 3">
    <name type="scientific">Mycobacterium ostraviense</name>
    <dbReference type="NCBI Taxonomy" id="2738409"/>
    <lineage>
        <taxon>Bacteria</taxon>
        <taxon>Bacillati</taxon>
        <taxon>Actinomycetota</taxon>
        <taxon>Actinomycetes</taxon>
        <taxon>Mycobacteriales</taxon>
        <taxon>Mycobacteriaceae</taxon>
        <taxon>Mycobacterium</taxon>
    </lineage>
</organism>
<dbReference type="EMBL" id="LWCI01000165">
    <property type="protein sequence ID" value="KZS57049.1"/>
    <property type="molecule type" value="Genomic_DNA"/>
</dbReference>
<evidence type="ECO:0000313" key="3">
    <source>
        <dbReference type="Proteomes" id="UP000077342"/>
    </source>
</evidence>
<feature type="transmembrane region" description="Helical" evidence="1">
    <location>
        <begin position="56"/>
        <end position="80"/>
    </location>
</feature>
<gene>
    <name evidence="2" type="ORF">A4G28_16705</name>
</gene>
<keyword evidence="1" id="KW-0472">Membrane</keyword>
<keyword evidence="1" id="KW-1133">Transmembrane helix</keyword>
<evidence type="ECO:0000313" key="2">
    <source>
        <dbReference type="EMBL" id="KZS57049.1"/>
    </source>
</evidence>
<protein>
    <recommendedName>
        <fullName evidence="4">Transmembrane protein</fullName>
    </recommendedName>
</protein>